<organism evidence="3 4">
    <name type="scientific">Calderihabitans maritimus</name>
    <dbReference type="NCBI Taxonomy" id="1246530"/>
    <lineage>
        <taxon>Bacteria</taxon>
        <taxon>Bacillati</taxon>
        <taxon>Bacillota</taxon>
        <taxon>Clostridia</taxon>
        <taxon>Neomoorellales</taxon>
        <taxon>Calderihabitantaceae</taxon>
        <taxon>Calderihabitans</taxon>
    </lineage>
</organism>
<evidence type="ECO:0000313" key="3">
    <source>
        <dbReference type="EMBL" id="GAW92136.1"/>
    </source>
</evidence>
<reference evidence="4" key="1">
    <citation type="journal article" date="2017" name="Appl. Environ. Microbiol.">
        <title>Genomic analysis of Calderihabitans maritimus KKC1, a thermophilic hydrogenogenic carboxydotrophic bacterium isolated from marine sediment.</title>
        <authorList>
            <person name="Omae K."/>
            <person name="Yoneda Y."/>
            <person name="Fukuyama Y."/>
            <person name="Yoshida T."/>
            <person name="Sako Y."/>
        </authorList>
    </citation>
    <scope>NUCLEOTIDE SEQUENCE [LARGE SCALE GENOMIC DNA]</scope>
    <source>
        <strain evidence="4">KKC1</strain>
    </source>
</reference>
<dbReference type="GO" id="GO:0006508">
    <property type="term" value="P:proteolysis"/>
    <property type="evidence" value="ECO:0007669"/>
    <property type="project" value="InterPro"/>
</dbReference>
<feature type="active site" evidence="1">
    <location>
        <position position="191"/>
    </location>
</feature>
<keyword evidence="2" id="KW-0472">Membrane</keyword>
<feature type="transmembrane region" description="Helical" evidence="2">
    <location>
        <begin position="139"/>
        <end position="162"/>
    </location>
</feature>
<comment type="caution">
    <text evidence="3">The sequence shown here is derived from an EMBL/GenBank/DDBJ whole genome shotgun (WGS) entry which is preliminary data.</text>
</comment>
<feature type="transmembrane region" description="Helical" evidence="2">
    <location>
        <begin position="98"/>
        <end position="119"/>
    </location>
</feature>
<proteinExistence type="predicted"/>
<keyword evidence="2" id="KW-0812">Transmembrane</keyword>
<dbReference type="Proteomes" id="UP000197032">
    <property type="component" value="Unassembled WGS sequence"/>
</dbReference>
<dbReference type="GO" id="GO:0030436">
    <property type="term" value="P:asexual sporulation"/>
    <property type="evidence" value="ECO:0007669"/>
    <property type="project" value="InterPro"/>
</dbReference>
<dbReference type="GO" id="GO:0004190">
    <property type="term" value="F:aspartic-type endopeptidase activity"/>
    <property type="evidence" value="ECO:0007669"/>
    <property type="project" value="InterPro"/>
</dbReference>
<feature type="transmembrane region" description="Helical" evidence="2">
    <location>
        <begin position="63"/>
        <end position="86"/>
    </location>
</feature>
<feature type="transmembrane region" description="Helical" evidence="2">
    <location>
        <begin position="38"/>
        <end position="57"/>
    </location>
</feature>
<dbReference type="EMBL" id="BDGJ01000059">
    <property type="protein sequence ID" value="GAW92136.1"/>
    <property type="molecule type" value="Genomic_DNA"/>
</dbReference>
<dbReference type="Pfam" id="PF03419">
    <property type="entry name" value="Peptidase_U4"/>
    <property type="match status" value="1"/>
</dbReference>
<evidence type="ECO:0000256" key="2">
    <source>
        <dbReference type="SAM" id="Phobius"/>
    </source>
</evidence>
<name>A0A1Z5HRI3_9FIRM</name>
<keyword evidence="4" id="KW-1185">Reference proteome</keyword>
<dbReference type="RefSeq" id="WP_088553547.1">
    <property type="nucleotide sequence ID" value="NZ_BDGJ01000059.1"/>
</dbReference>
<dbReference type="PIRSF" id="PIRSF018571">
    <property type="entry name" value="SpoIIGA"/>
    <property type="match status" value="1"/>
</dbReference>
<gene>
    <name evidence="3" type="ORF">KKC1_12950</name>
</gene>
<keyword evidence="2" id="KW-1133">Transmembrane helix</keyword>
<dbReference type="InterPro" id="IPR005081">
    <property type="entry name" value="SpoIIGA"/>
</dbReference>
<evidence type="ECO:0000313" key="4">
    <source>
        <dbReference type="Proteomes" id="UP000197032"/>
    </source>
</evidence>
<sequence>MQGRYAVYLDILFFINFFMDYVVLWATSKFSQISTTAGRLAAGAAFGALFSILLFLVGLNSPYYHSSGLILAGKILFPVAMVWAAFPQVKLRRFLQALGYFYLVSFAMGGAMLGAIFYFNNNPQVVTATAGIRLFLTGVRYTWLLAAVAIAVLMGKWGVVAIRKNFFQSIMRVPVIIRFGSHRIPVKALVDTGNQLRDPISKKPVMIVEYDLIKPFLPPALQQAFDKNPEPDVTEIVSSLQGTSWAARLRIIPFTSIGKSKGVLVGFRPDEVIVVADGSPVKIGDVILGVYRKPLSGEGSYRALLHPDLINSALGH</sequence>
<dbReference type="OrthoDB" id="2690199at2"/>
<protein>
    <submittedName>
        <fullName evidence="3">Sporulation factor SpoIIGA</fullName>
    </submittedName>
</protein>
<dbReference type="NCBIfam" id="TIGR02854">
    <property type="entry name" value="spore_II_GA"/>
    <property type="match status" value="1"/>
</dbReference>
<evidence type="ECO:0000256" key="1">
    <source>
        <dbReference type="PIRSR" id="PIRSR018571-1"/>
    </source>
</evidence>
<feature type="transmembrane region" description="Helical" evidence="2">
    <location>
        <begin position="6"/>
        <end position="26"/>
    </location>
</feature>
<accession>A0A1Z5HRI3</accession>
<dbReference type="AlphaFoldDB" id="A0A1Z5HRI3"/>